<evidence type="ECO:0000256" key="1">
    <source>
        <dbReference type="SAM" id="MobiDB-lite"/>
    </source>
</evidence>
<feature type="compositionally biased region" description="Basic and acidic residues" evidence="1">
    <location>
        <begin position="290"/>
        <end position="303"/>
    </location>
</feature>
<feature type="compositionally biased region" description="Basic residues" evidence="1">
    <location>
        <begin position="441"/>
        <end position="452"/>
    </location>
</feature>
<feature type="compositionally biased region" description="Pro residues" evidence="1">
    <location>
        <begin position="207"/>
        <end position="223"/>
    </location>
</feature>
<evidence type="ECO:0000313" key="2">
    <source>
        <dbReference type="EMBL" id="KAL0958035.1"/>
    </source>
</evidence>
<reference evidence="3" key="1">
    <citation type="submission" date="2024-06" db="EMBL/GenBank/DDBJ databases">
        <title>Multi-omics analyses provide insights into the biosynthesis of the anticancer antibiotic pleurotin in Hohenbuehelia grisea.</title>
        <authorList>
            <person name="Weaver J.A."/>
            <person name="Alberti F."/>
        </authorList>
    </citation>
    <scope>NUCLEOTIDE SEQUENCE [LARGE SCALE GENOMIC DNA]</scope>
    <source>
        <strain evidence="3">T-177</strain>
    </source>
</reference>
<feature type="compositionally biased region" description="Basic and acidic residues" evidence="1">
    <location>
        <begin position="692"/>
        <end position="720"/>
    </location>
</feature>
<feature type="compositionally biased region" description="Basic and acidic residues" evidence="1">
    <location>
        <begin position="413"/>
        <end position="429"/>
    </location>
</feature>
<feature type="region of interest" description="Disordered" evidence="1">
    <location>
        <begin position="29"/>
        <end position="858"/>
    </location>
</feature>
<dbReference type="Proteomes" id="UP001556367">
    <property type="component" value="Unassembled WGS sequence"/>
</dbReference>
<gene>
    <name evidence="2" type="ORF">HGRIS_000211</name>
</gene>
<feature type="compositionally biased region" description="Basic and acidic residues" evidence="1">
    <location>
        <begin position="636"/>
        <end position="649"/>
    </location>
</feature>
<proteinExistence type="predicted"/>
<feature type="compositionally biased region" description="Polar residues" evidence="1">
    <location>
        <begin position="54"/>
        <end position="74"/>
    </location>
</feature>
<accession>A0ABR3JRJ5</accession>
<feature type="compositionally biased region" description="Basic and acidic residues" evidence="1">
    <location>
        <begin position="512"/>
        <end position="554"/>
    </location>
</feature>
<name>A0ABR3JRJ5_9AGAR</name>
<feature type="compositionally biased region" description="Basic residues" evidence="1">
    <location>
        <begin position="845"/>
        <end position="858"/>
    </location>
</feature>
<organism evidence="2 3">
    <name type="scientific">Hohenbuehelia grisea</name>
    <dbReference type="NCBI Taxonomy" id="104357"/>
    <lineage>
        <taxon>Eukaryota</taxon>
        <taxon>Fungi</taxon>
        <taxon>Dikarya</taxon>
        <taxon>Basidiomycota</taxon>
        <taxon>Agaricomycotina</taxon>
        <taxon>Agaricomycetes</taxon>
        <taxon>Agaricomycetidae</taxon>
        <taxon>Agaricales</taxon>
        <taxon>Pleurotineae</taxon>
        <taxon>Pleurotaceae</taxon>
        <taxon>Hohenbuehelia</taxon>
    </lineage>
</organism>
<evidence type="ECO:0000313" key="3">
    <source>
        <dbReference type="Proteomes" id="UP001556367"/>
    </source>
</evidence>
<feature type="compositionally biased region" description="Basic and acidic residues" evidence="1">
    <location>
        <begin position="367"/>
        <end position="377"/>
    </location>
</feature>
<feature type="compositionally biased region" description="Basic and acidic residues" evidence="1">
    <location>
        <begin position="809"/>
        <end position="822"/>
    </location>
</feature>
<comment type="caution">
    <text evidence="2">The sequence shown here is derived from an EMBL/GenBank/DDBJ whole genome shotgun (WGS) entry which is preliminary data.</text>
</comment>
<feature type="compositionally biased region" description="Polar residues" evidence="1">
    <location>
        <begin position="773"/>
        <end position="788"/>
    </location>
</feature>
<feature type="compositionally biased region" description="Basic and acidic residues" evidence="1">
    <location>
        <begin position="176"/>
        <end position="199"/>
    </location>
</feature>
<sequence length="858" mass="95581">MPQTSKRERASRFDKQVPIGLAGSAAPGVQVVSPRLPPTPQLNVSLPPFPPQFSPRSTQPPVQVLTQGQRSGNLEPSPERTVLPSGGVSRRDTYIPEDITIVATLPPERQDIEADLRERRLDDRRPDPSRDRRTEYDRWPEHRRSRDEPPSSSRSTHAAEPGGIDRTPTLQAYPRNARDRGRDEDYDMDERKDVKERESSSYAPPRRGNPPPAAMDVSPPEPVVAPRKREPLPSQTSQFRTNKKAATATPSGPREPSNRYSNANSAAPPSGPRHNAYQGSHAVEQGLGRRGAESDRMDVDEHYSSPQLPPSRNEGRATGGSTDANAQDLPRGPRAMVGRNPPHPSPRPGGPASSPVIPTQPGPSRRQAREHDGERGRSPPPHMVSRADRERRDEHDNGWPRGRQAEGMNGRDSGGRHGDEAAEDSRNGEKGGGIAEGDRSLRRREPRQRGRSSRGVALSSGNEDMPDTGIKQSYQQDFDARPDHSPTVNPRRPSFNNVPDAPYPKISSQDEASYRDTGRDSAYEPQRQYRDPPRRERGENDNRPGSSARRDSSYRDAQSPPPSHQRQPKSRSWSSAEVSPDLRENAQPSTHRHSPASPPSPIFEDNRPSGDGPSRRSRKSRFGAPRANESVEAEPWADRGDSAQRHDASHNGALNGSDVRRQPDLQARLSDRSEVYPGQPFPNAGLPPKPSRRLEPQGDRQPDRRVERNDGAMRRDRGGQDLEWEEDRRRRSPQQSRMYSDAIPYPDRPQARTQADEVGYMASQSGHRDRDSNGPTQSRPPALRTSSLLDRLSMPDPDSLYANGSSTSERVDLPMKRDRDVSDSPAYGRHPSNAVDDYEEYGESKRRKRSRRGRRAGA</sequence>
<keyword evidence="3" id="KW-1185">Reference proteome</keyword>
<feature type="compositionally biased region" description="Basic and acidic residues" evidence="1">
    <location>
        <begin position="108"/>
        <end position="149"/>
    </location>
</feature>
<feature type="compositionally biased region" description="Basic and acidic residues" evidence="1">
    <location>
        <begin position="658"/>
        <end position="674"/>
    </location>
</feature>
<dbReference type="EMBL" id="JASNQZ010000004">
    <property type="protein sequence ID" value="KAL0958035.1"/>
    <property type="molecule type" value="Genomic_DNA"/>
</dbReference>
<feature type="compositionally biased region" description="Basic and acidic residues" evidence="1">
    <location>
        <begin position="385"/>
        <end position="398"/>
    </location>
</feature>
<protein>
    <submittedName>
        <fullName evidence="2">Uncharacterized protein</fullName>
    </submittedName>
</protein>
<feature type="compositionally biased region" description="Polar residues" evidence="1">
    <location>
        <begin position="258"/>
        <end position="267"/>
    </location>
</feature>